<feature type="compositionally biased region" description="Low complexity" evidence="1">
    <location>
        <begin position="74"/>
        <end position="87"/>
    </location>
</feature>
<accession>B8YQB5</accession>
<evidence type="ECO:0000256" key="1">
    <source>
        <dbReference type="SAM" id="MobiDB-lite"/>
    </source>
</evidence>
<organism evidence="2">
    <name type="scientific">Alternaria sp. FA0703</name>
    <dbReference type="NCBI Taxonomy" id="588201"/>
    <lineage>
        <taxon>Eukaryota</taxon>
        <taxon>Fungi</taxon>
        <taxon>Dikarya</taxon>
        <taxon>Ascomycota</taxon>
        <taxon>Pezizomycotina</taxon>
        <taxon>Dothideomycetes</taxon>
        <taxon>Pleosporomycetidae</taxon>
        <taxon>Pleosporales</taxon>
        <taxon>Pleosporineae</taxon>
        <taxon>Pleosporaceae</taxon>
        <taxon>Alternaria</taxon>
    </lineage>
</organism>
<feature type="region of interest" description="Disordered" evidence="1">
    <location>
        <begin position="259"/>
        <end position="285"/>
    </location>
</feature>
<proteinExistence type="evidence at transcript level"/>
<sequence length="389" mass="41780">MASDCSTDFILPGDHSYGTGVTEWVNQVARDQANSPVSPRDPPPASHSAPARDCTFVADRVFHSPPPSEKSQKRPSSVSSKTSLTSSRKGRRSLLDDLATGMASPSRRQSAASVRAVPRPPRSSTAHSVRSNVRGTYPESLSSPPLHRAQPLGVLPNPSQVTFESWEHSTPRGSYVAPAPYTPHYVSAEENPFSPAYNGEGLDETRAFEQRFWGTDGTPRDDGLPPTPIGVRAPSAVGGGYRDRDEDVQHQRHACYELDGSGVTTPRPDRGCPPPRVGGHPVPGKVVQFRDRRDSVISTTSSVSIPPPPQSIAATHIGLDYFADEIADRVAQRLGSVRLGVPVVTGSDATAATHRRSRYVRPPQGSSRMATAVAAYSAGPDNVVFKSRR</sequence>
<feature type="region of interest" description="Disordered" evidence="1">
    <location>
        <begin position="217"/>
        <end position="243"/>
    </location>
</feature>
<name>B8YQB5_9PLEO</name>
<dbReference type="EMBL" id="FJ595831">
    <property type="protein sequence ID" value="ACL80753.1"/>
    <property type="molecule type" value="mRNA"/>
</dbReference>
<feature type="compositionally biased region" description="Polar residues" evidence="1">
    <location>
        <begin position="122"/>
        <end position="143"/>
    </location>
</feature>
<reference evidence="2" key="1">
    <citation type="submission" date="2008-12" db="EMBL/GenBank/DDBJ databases">
        <title>Complete nucleotide sequences of three dsRNA segments from fungal isolate of the genus Alternaria.</title>
        <authorList>
            <person name="Tian Q."/>
            <person name="Chen J."/>
        </authorList>
    </citation>
    <scope>NUCLEOTIDE SEQUENCE</scope>
    <source>
        <strain evidence="2">FA0703</strain>
    </source>
</reference>
<feature type="region of interest" description="Disordered" evidence="1">
    <location>
        <begin position="26"/>
        <end position="156"/>
    </location>
</feature>
<evidence type="ECO:0000313" key="2">
    <source>
        <dbReference type="EMBL" id="ACL80753.1"/>
    </source>
</evidence>
<dbReference type="AlphaFoldDB" id="B8YQB5"/>
<protein>
    <submittedName>
        <fullName evidence="2">Uncharacterized protein</fullName>
    </submittedName>
</protein>